<organism evidence="2">
    <name type="scientific">freshwater metagenome</name>
    <dbReference type="NCBI Taxonomy" id="449393"/>
    <lineage>
        <taxon>unclassified sequences</taxon>
        <taxon>metagenomes</taxon>
        <taxon>ecological metagenomes</taxon>
    </lineage>
</organism>
<dbReference type="Pfam" id="PF13614">
    <property type="entry name" value="AAA_31"/>
    <property type="match status" value="1"/>
</dbReference>
<dbReference type="InterPro" id="IPR050625">
    <property type="entry name" value="ParA/MinD_ATPase"/>
</dbReference>
<dbReference type="InterPro" id="IPR025669">
    <property type="entry name" value="AAA_dom"/>
</dbReference>
<proteinExistence type="predicted"/>
<feature type="domain" description="AAA" evidence="1">
    <location>
        <begin position="83"/>
        <end position="246"/>
    </location>
</feature>
<dbReference type="GO" id="GO:0051782">
    <property type="term" value="P:negative regulation of cell division"/>
    <property type="evidence" value="ECO:0007669"/>
    <property type="project" value="TreeGrafter"/>
</dbReference>
<dbReference type="GO" id="GO:0009898">
    <property type="term" value="C:cytoplasmic side of plasma membrane"/>
    <property type="evidence" value="ECO:0007669"/>
    <property type="project" value="TreeGrafter"/>
</dbReference>
<reference evidence="2" key="1">
    <citation type="submission" date="2020-05" db="EMBL/GenBank/DDBJ databases">
        <authorList>
            <person name="Chiriac C."/>
            <person name="Salcher M."/>
            <person name="Ghai R."/>
            <person name="Kavagutti S V."/>
        </authorList>
    </citation>
    <scope>NUCLEOTIDE SEQUENCE</scope>
</reference>
<dbReference type="PANTHER" id="PTHR43384">
    <property type="entry name" value="SEPTUM SITE-DETERMINING PROTEIN MIND HOMOLOG, CHLOROPLASTIC-RELATED"/>
    <property type="match status" value="1"/>
</dbReference>
<dbReference type="PANTHER" id="PTHR43384:SF13">
    <property type="entry name" value="SLR0110 PROTEIN"/>
    <property type="match status" value="1"/>
</dbReference>
<gene>
    <name evidence="2" type="ORF">UFOPK3554_01297</name>
</gene>
<dbReference type="GO" id="GO:0005524">
    <property type="term" value="F:ATP binding"/>
    <property type="evidence" value="ECO:0007669"/>
    <property type="project" value="TreeGrafter"/>
</dbReference>
<evidence type="ECO:0000313" key="2">
    <source>
        <dbReference type="EMBL" id="CAB5241205.1"/>
    </source>
</evidence>
<dbReference type="Gene3D" id="3.40.50.300">
    <property type="entry name" value="P-loop containing nucleotide triphosphate hydrolases"/>
    <property type="match status" value="1"/>
</dbReference>
<evidence type="ECO:0000259" key="1">
    <source>
        <dbReference type="Pfam" id="PF13614"/>
    </source>
</evidence>
<dbReference type="AlphaFoldDB" id="A0A6J7XXV8"/>
<protein>
    <submittedName>
        <fullName evidence="2">Unannotated protein</fullName>
    </submittedName>
</protein>
<dbReference type="InterPro" id="IPR027417">
    <property type="entry name" value="P-loop_NTPase"/>
</dbReference>
<sequence>MKIATATSIAENFRLSKSSLGVVLLRKRLDISEMSEAIRAGIREVVSIDDAASLVAACKRSLAISRQLSDLGQLAPNHSGRGKILMVFSAKGGSGKTALAINLAQALSMDTDKKVVLMDLDLQFGDIAISMGIEPKKTISDAISMQNEIDELATSSLLTSYNKNLDLLLAPSNPTDVEYISSHLISKVIENLRMSHDYLVIDTSPTFTETILDTLDQADRIFLMTTLDMPSIKNLKLVVETLQAMNIPDNKLEFILNRSDLDTGLNIREVEAMLGHVFSTLIPSNTQVPASTNRGIPLVLSDPSNNVSRVITNLAKRTDALMSSVDSAPTQNTRAVS</sequence>
<dbReference type="EMBL" id="CAFBSG010000033">
    <property type="protein sequence ID" value="CAB5241205.1"/>
    <property type="molecule type" value="Genomic_DNA"/>
</dbReference>
<dbReference type="GO" id="GO:0016887">
    <property type="term" value="F:ATP hydrolysis activity"/>
    <property type="evidence" value="ECO:0007669"/>
    <property type="project" value="TreeGrafter"/>
</dbReference>
<dbReference type="SUPFAM" id="SSF52540">
    <property type="entry name" value="P-loop containing nucleoside triphosphate hydrolases"/>
    <property type="match status" value="1"/>
</dbReference>
<accession>A0A6J7XXV8</accession>
<dbReference type="GO" id="GO:0005829">
    <property type="term" value="C:cytosol"/>
    <property type="evidence" value="ECO:0007669"/>
    <property type="project" value="TreeGrafter"/>
</dbReference>
<name>A0A6J7XXV8_9ZZZZ</name>